<accession>A0A0K2UT21</accession>
<dbReference type="AlphaFoldDB" id="A0A0K2UT21"/>
<organism evidence="1">
    <name type="scientific">Lepeophtheirus salmonis</name>
    <name type="common">Salmon louse</name>
    <name type="synonym">Caligus salmonis</name>
    <dbReference type="NCBI Taxonomy" id="72036"/>
    <lineage>
        <taxon>Eukaryota</taxon>
        <taxon>Metazoa</taxon>
        <taxon>Ecdysozoa</taxon>
        <taxon>Arthropoda</taxon>
        <taxon>Crustacea</taxon>
        <taxon>Multicrustacea</taxon>
        <taxon>Hexanauplia</taxon>
        <taxon>Copepoda</taxon>
        <taxon>Siphonostomatoida</taxon>
        <taxon>Caligidae</taxon>
        <taxon>Lepeophtheirus</taxon>
    </lineage>
</organism>
<sequence>MINMDFTYIYQNKVGSFILLQMKILKAHVLPTQGNTYGQTSIL</sequence>
<proteinExistence type="predicted"/>
<reference evidence="1" key="1">
    <citation type="submission" date="2014-05" db="EMBL/GenBank/DDBJ databases">
        <authorList>
            <person name="Chronopoulou M."/>
        </authorList>
    </citation>
    <scope>NUCLEOTIDE SEQUENCE</scope>
    <source>
        <tissue evidence="1">Whole organism</tissue>
    </source>
</reference>
<dbReference type="EMBL" id="HACA01023686">
    <property type="protein sequence ID" value="CDW41047.1"/>
    <property type="molecule type" value="Transcribed_RNA"/>
</dbReference>
<name>A0A0K2UT21_LEPSM</name>
<protein>
    <submittedName>
        <fullName evidence="1">Uncharacterized protein</fullName>
    </submittedName>
</protein>
<evidence type="ECO:0000313" key="1">
    <source>
        <dbReference type="EMBL" id="CDW41047.1"/>
    </source>
</evidence>